<dbReference type="KEGG" id="panu:110741139"/>
<dbReference type="Pfam" id="PF07686">
    <property type="entry name" value="V-set"/>
    <property type="match status" value="1"/>
</dbReference>
<evidence type="ECO:0000256" key="1">
    <source>
        <dbReference type="ARBA" id="ARBA00023319"/>
    </source>
</evidence>
<dbReference type="OMA" id="TISCRAG"/>
<dbReference type="RefSeq" id="XP_021780977.1">
    <property type="nucleotide sequence ID" value="XM_021925285.2"/>
</dbReference>
<proteinExistence type="predicted"/>
<feature type="chain" id="PRO_5035158750" description="Ig-like domain-containing protein" evidence="2">
    <location>
        <begin position="19"/>
        <end position="233"/>
    </location>
</feature>
<keyword evidence="2" id="KW-0732">Signal</keyword>
<name>A0A8I5NNY2_PAPAN</name>
<keyword evidence="1" id="KW-0393">Immunoglobulin domain</keyword>
<dbReference type="InterPro" id="IPR003599">
    <property type="entry name" value="Ig_sub"/>
</dbReference>
<organism evidence="4 5">
    <name type="scientific">Papio anubis</name>
    <name type="common">Olive baboon</name>
    <dbReference type="NCBI Taxonomy" id="9555"/>
    <lineage>
        <taxon>Eukaryota</taxon>
        <taxon>Metazoa</taxon>
        <taxon>Chordata</taxon>
        <taxon>Craniata</taxon>
        <taxon>Vertebrata</taxon>
        <taxon>Euteleostomi</taxon>
        <taxon>Mammalia</taxon>
        <taxon>Eutheria</taxon>
        <taxon>Euarchontoglires</taxon>
        <taxon>Primates</taxon>
        <taxon>Haplorrhini</taxon>
        <taxon>Catarrhini</taxon>
        <taxon>Cercopithecidae</taxon>
        <taxon>Cercopithecinae</taxon>
        <taxon>Papio</taxon>
    </lineage>
</organism>
<dbReference type="Ensembl" id="ENSPANT00000068005.1">
    <property type="protein sequence ID" value="ENSPANP00000058127.1"/>
    <property type="gene ID" value="ENSPANG00000046073.1"/>
</dbReference>
<sequence>MASRVQLLSFLFLWISDAREETILTQSPAFVSATPGDKVTISCRAGQDIDDDMNWYQQEPGEAPKLIIKDATTLVSGIPPQFSGSGYGIDFTLTINSMKSEDTAYYFCQQRDNTPITVMNPVTKTSKCSPGVASAAIENIQNVELGGPVVFIMLLHAHATHFLFVSVVSAASMLCLTHLIWQRPGQPSSHCPAVPIISFPSRGKFTWPSPCFLPNSSFPPLRKRETMTKIYLA</sequence>
<dbReference type="PANTHER" id="PTHR23267">
    <property type="entry name" value="IMMUNOGLOBULIN LIGHT CHAIN"/>
    <property type="match status" value="1"/>
</dbReference>
<dbReference type="InterPro" id="IPR007110">
    <property type="entry name" value="Ig-like_dom"/>
</dbReference>
<dbReference type="GO" id="GO:0005576">
    <property type="term" value="C:extracellular region"/>
    <property type="evidence" value="ECO:0007669"/>
    <property type="project" value="UniProtKB-ARBA"/>
</dbReference>
<dbReference type="InterPro" id="IPR013783">
    <property type="entry name" value="Ig-like_fold"/>
</dbReference>
<evidence type="ECO:0000313" key="5">
    <source>
        <dbReference type="Proteomes" id="UP000028761"/>
    </source>
</evidence>
<reference evidence="4" key="3">
    <citation type="submission" date="2025-09" db="UniProtKB">
        <authorList>
            <consortium name="Ensembl"/>
        </authorList>
    </citation>
    <scope>IDENTIFICATION</scope>
</reference>
<dbReference type="InterPro" id="IPR013106">
    <property type="entry name" value="Ig_V-set"/>
</dbReference>
<reference evidence="4 5" key="1">
    <citation type="submission" date="2012-03" db="EMBL/GenBank/DDBJ databases">
        <title>Whole Genome Assembly of Papio anubis.</title>
        <authorList>
            <person name="Liu Y.L."/>
            <person name="Abraham K.A."/>
            <person name="Akbar H.A."/>
            <person name="Ali S.A."/>
            <person name="Anosike U.A."/>
            <person name="Aqrawi P.A."/>
            <person name="Arias F.A."/>
            <person name="Attaway T.A."/>
            <person name="Awwad R.A."/>
            <person name="Babu C.B."/>
            <person name="Bandaranaike D.B."/>
            <person name="Battles P.B."/>
            <person name="Bell A.B."/>
            <person name="Beltran B.B."/>
            <person name="Berhane-Mersha D.B."/>
            <person name="Bess C.B."/>
            <person name="Bickham C.B."/>
            <person name="Bolden T.B."/>
            <person name="Carter K.C."/>
            <person name="Chau D.C."/>
            <person name="Chavez A.C."/>
            <person name="Clerc-Blankenburg K.C."/>
            <person name="Coyle M.C."/>
            <person name="Dao M.D."/>
            <person name="Davila M.L.D."/>
            <person name="Davy-Carroll L.D."/>
            <person name="Denson S.D."/>
            <person name="Dinh H.D."/>
            <person name="Fernandez S.F."/>
            <person name="Fernando P.F."/>
            <person name="Forbes L.F."/>
            <person name="Francis C.F."/>
            <person name="Francisco L.F."/>
            <person name="Fu Q.F."/>
            <person name="Garcia-Iii R.G."/>
            <person name="Garrett T.G."/>
            <person name="Gross S.G."/>
            <person name="Gubbala S.G."/>
            <person name="Hirani K.H."/>
            <person name="Hogues M.H."/>
            <person name="Hollins B.H."/>
            <person name="Jackson L.J."/>
            <person name="Javaid M.J."/>
            <person name="Jhangiani S.J."/>
            <person name="Johnson A.J."/>
            <person name="Johnson B.J."/>
            <person name="Jones J.J."/>
            <person name="Joshi V.J."/>
            <person name="Kalu J.K."/>
            <person name="Khan N.K."/>
            <person name="Korchina V.K."/>
            <person name="Kovar C.K."/>
            <person name="Lago L.L."/>
            <person name="Lara F.L."/>
            <person name="Le T.-K.L."/>
            <person name="Lee S.L."/>
            <person name="Legall-Iii F.L."/>
            <person name="Lemon S.L."/>
            <person name="Liu J.L."/>
            <person name="Liu Y.-S.L."/>
            <person name="Liyanage D.L."/>
            <person name="Lopez J.L."/>
            <person name="Lorensuhewa L.L."/>
            <person name="Mata R.M."/>
            <person name="Mathew T.M."/>
            <person name="Mercado C.M."/>
            <person name="Mercado I.M."/>
            <person name="Morales K.M."/>
            <person name="Morgan M.M."/>
            <person name="Munidasa M.M."/>
            <person name="Ngo D.N."/>
            <person name="Nguyen L.N."/>
            <person name="Nguyen T.N."/>
            <person name="Nguyen N.N."/>
            <person name="Obregon M.O."/>
            <person name="Okwuonu G.O."/>
            <person name="Ongeri F.O."/>
            <person name="Onwere C.O."/>
            <person name="Osifeso I.O."/>
            <person name="Parra A.P."/>
            <person name="Patil S.P."/>
            <person name="Perez A.P."/>
            <person name="Perez Y.P."/>
            <person name="Pham C.P."/>
            <person name="Pu L.-L.P."/>
            <person name="Puazo M.P."/>
            <person name="Quiroz J.Q."/>
            <person name="Rouhana J.R."/>
            <person name="Ruiz M.R."/>
            <person name="Ruiz S.-J.R."/>
            <person name="Saada N.S."/>
            <person name="Santibanez J.S."/>
            <person name="Scheel M.S."/>
            <person name="Schneider B.S."/>
            <person name="Simmons D.S."/>
            <person name="Sisson I.S."/>
            <person name="Tang L.-Y.T."/>
            <person name="Thornton R.T."/>
            <person name="Tisius J.T."/>
            <person name="Toledanes G.T."/>
            <person name="Trejos Z.T."/>
            <person name="Usmani K.U."/>
            <person name="Varghese R.V."/>
            <person name="Vattathil S.V."/>
            <person name="Vee V.V."/>
            <person name="Walker D.W."/>
            <person name="Weissenberger G.W."/>
            <person name="White C.W."/>
            <person name="Williams A.W."/>
            <person name="Woodworth J.W."/>
            <person name="Wright R.W."/>
            <person name="Zhu Y.Z."/>
            <person name="Han Y.H."/>
            <person name="Newsham I.N."/>
            <person name="Nazareth L.N."/>
            <person name="Worley K.W."/>
            <person name="Muzny D.M."/>
            <person name="Rogers J.R."/>
            <person name="Gibbs R.G."/>
        </authorList>
    </citation>
    <scope>NUCLEOTIDE SEQUENCE [LARGE SCALE GENOMIC DNA]</scope>
</reference>
<dbReference type="InterPro" id="IPR036179">
    <property type="entry name" value="Ig-like_dom_sf"/>
</dbReference>
<protein>
    <recommendedName>
        <fullName evidence="3">Ig-like domain-containing protein</fullName>
    </recommendedName>
</protein>
<dbReference type="PROSITE" id="PS50835">
    <property type="entry name" value="IG_LIKE"/>
    <property type="match status" value="1"/>
</dbReference>
<dbReference type="GeneID" id="110741139"/>
<feature type="domain" description="Ig-like" evidence="3">
    <location>
        <begin position="21"/>
        <end position="119"/>
    </location>
</feature>
<feature type="signal peptide" evidence="2">
    <location>
        <begin position="1"/>
        <end position="18"/>
    </location>
</feature>
<keyword evidence="5" id="KW-1185">Reference proteome</keyword>
<dbReference type="Proteomes" id="UP000028761">
    <property type="component" value="Chromosome 14"/>
</dbReference>
<dbReference type="GeneTree" id="ENSGT00940000164053"/>
<accession>A0A8I5NNY2</accession>
<evidence type="ECO:0000313" key="4">
    <source>
        <dbReference type="Ensembl" id="ENSPANP00000058127.1"/>
    </source>
</evidence>
<evidence type="ECO:0000259" key="3">
    <source>
        <dbReference type="PROSITE" id="PS50835"/>
    </source>
</evidence>
<dbReference type="FunFam" id="2.60.40.10:FF:002314">
    <property type="entry name" value="Immunoglobulin kappa variable 5-2"/>
    <property type="match status" value="1"/>
</dbReference>
<dbReference type="SUPFAM" id="SSF48726">
    <property type="entry name" value="Immunoglobulin"/>
    <property type="match status" value="1"/>
</dbReference>
<dbReference type="SMART" id="SM00409">
    <property type="entry name" value="IG"/>
    <property type="match status" value="1"/>
</dbReference>
<dbReference type="SMART" id="SM00406">
    <property type="entry name" value="IGv"/>
    <property type="match status" value="1"/>
</dbReference>
<dbReference type="Gene3D" id="2.60.40.10">
    <property type="entry name" value="Immunoglobulins"/>
    <property type="match status" value="1"/>
</dbReference>
<dbReference type="InterPro" id="IPR050150">
    <property type="entry name" value="IgV_Light_Chain"/>
</dbReference>
<reference evidence="4" key="2">
    <citation type="submission" date="2025-08" db="UniProtKB">
        <authorList>
            <consortium name="Ensembl"/>
        </authorList>
    </citation>
    <scope>IDENTIFICATION</scope>
</reference>
<evidence type="ECO:0000256" key="2">
    <source>
        <dbReference type="SAM" id="SignalP"/>
    </source>
</evidence>
<dbReference type="AlphaFoldDB" id="A0A8I5NNY2"/>